<dbReference type="PANTHER" id="PTHR32432">
    <property type="entry name" value="CELL DIVISION PROTEIN FTSA-RELATED"/>
    <property type="match status" value="1"/>
</dbReference>
<name>A0A1G2SI37_9BACT</name>
<dbReference type="Gene3D" id="3.30.1490.300">
    <property type="match status" value="1"/>
</dbReference>
<dbReference type="STRING" id="1802727.A2937_01640"/>
<evidence type="ECO:0008006" key="3">
    <source>
        <dbReference type="Google" id="ProtNLM"/>
    </source>
</evidence>
<comment type="caution">
    <text evidence="1">The sequence shown here is derived from an EMBL/GenBank/DDBJ whole genome shotgun (WGS) entry which is preliminary data.</text>
</comment>
<evidence type="ECO:0000313" key="1">
    <source>
        <dbReference type="EMBL" id="OHA84418.1"/>
    </source>
</evidence>
<dbReference type="InterPro" id="IPR043129">
    <property type="entry name" value="ATPase_NBD"/>
</dbReference>
<dbReference type="Proteomes" id="UP000177987">
    <property type="component" value="Unassembled WGS sequence"/>
</dbReference>
<dbReference type="EMBL" id="MHUW01000001">
    <property type="protein sequence ID" value="OHA84418.1"/>
    <property type="molecule type" value="Genomic_DNA"/>
</dbReference>
<gene>
    <name evidence="1" type="ORF">A2937_01640</name>
</gene>
<protein>
    <recommendedName>
        <fullName evidence="3">SHS2 domain-containing protein</fullName>
    </recommendedName>
</protein>
<reference evidence="1 2" key="1">
    <citation type="journal article" date="2016" name="Nat. Commun.">
        <title>Thousands of microbial genomes shed light on interconnected biogeochemical processes in an aquifer system.</title>
        <authorList>
            <person name="Anantharaman K."/>
            <person name="Brown C.T."/>
            <person name="Hug L.A."/>
            <person name="Sharon I."/>
            <person name="Castelle C.J."/>
            <person name="Probst A.J."/>
            <person name="Thomas B.C."/>
            <person name="Singh A."/>
            <person name="Wilkins M.J."/>
            <person name="Karaoz U."/>
            <person name="Brodie E.L."/>
            <person name="Williams K.H."/>
            <person name="Hubbard S.S."/>
            <person name="Banfield J.F."/>
        </authorList>
    </citation>
    <scope>NUCLEOTIDE SEQUENCE [LARGE SCALE GENOMIC DNA]</scope>
</reference>
<accession>A0A1G2SI37</accession>
<dbReference type="PANTHER" id="PTHR32432:SF3">
    <property type="entry name" value="ETHANOLAMINE UTILIZATION PROTEIN EUTJ"/>
    <property type="match status" value="1"/>
</dbReference>
<dbReference type="InterPro" id="IPR050696">
    <property type="entry name" value="FtsA/MreB"/>
</dbReference>
<dbReference type="Gene3D" id="3.30.420.40">
    <property type="match status" value="2"/>
</dbReference>
<dbReference type="CDD" id="cd24049">
    <property type="entry name" value="ASKHA_NBD_PilM"/>
    <property type="match status" value="1"/>
</dbReference>
<dbReference type="InterPro" id="IPR005883">
    <property type="entry name" value="PilM"/>
</dbReference>
<dbReference type="SUPFAM" id="SSF53067">
    <property type="entry name" value="Actin-like ATPase domain"/>
    <property type="match status" value="2"/>
</dbReference>
<evidence type="ECO:0000313" key="2">
    <source>
        <dbReference type="Proteomes" id="UP000177987"/>
    </source>
</evidence>
<dbReference type="Pfam" id="PF11104">
    <property type="entry name" value="PilM_2"/>
    <property type="match status" value="1"/>
</dbReference>
<dbReference type="AlphaFoldDB" id="A0A1G2SI37"/>
<dbReference type="NCBIfam" id="TIGR01175">
    <property type="entry name" value="pilM"/>
    <property type="match status" value="1"/>
</dbReference>
<organism evidence="1 2">
    <name type="scientific">Candidatus Yonathbacteria bacterium RIFCSPLOWO2_01_FULL_47_33b</name>
    <dbReference type="NCBI Taxonomy" id="1802727"/>
    <lineage>
        <taxon>Bacteria</taxon>
        <taxon>Candidatus Yonathiibacteriota</taxon>
    </lineage>
</organism>
<sequence>MVSITESITNMFSGAHRGSSVGVDIGASSIKVVEVEKVDERAVLKNYGEIALGPRAGVSAGQATNLSPEALAEALRDIFQEAGISPRHVSFAIPFSASLLSVAELPEVGNKELESMIPLEARRYIPVPLSEVSLDWWVLPKRKAEKKNGAPTGGVPAPVSKIEVIIAAIHNEVIKKYEVIQQATRIPGEAVHFEIEIFSTLRAIVGRDLSPIMVIDIGAGSTKLALVDEGVVRGSHVVSMGGQDITLALAKSLNIPFTQAEETKCRVGTMGDEEGRDITVVAEIVLANVINEAAHFVENYERKHGTKVSKFILVGGGARLKGIEKIIEKSFSGVSVVIGDPFERLDAPAFLAPTLKDLSPNFAVAVGIALKGLEE</sequence>
<proteinExistence type="predicted"/>